<dbReference type="EMBL" id="VLKH01000002">
    <property type="protein sequence ID" value="TWH82435.1"/>
    <property type="molecule type" value="Genomic_DNA"/>
</dbReference>
<keyword evidence="3" id="KW-0540">Nuclease</keyword>
<evidence type="ECO:0000313" key="7">
    <source>
        <dbReference type="EMBL" id="TWH82435.1"/>
    </source>
</evidence>
<dbReference type="AlphaFoldDB" id="A0A562JHX7"/>
<dbReference type="Proteomes" id="UP000315343">
    <property type="component" value="Unassembled WGS sequence"/>
</dbReference>
<keyword evidence="2" id="KW-0963">Cytoplasm</keyword>
<dbReference type="PANTHER" id="PTHR34137:SF1">
    <property type="entry name" value="EXODEOXYRIBONUCLEASE 7 SMALL SUBUNIT"/>
    <property type="match status" value="1"/>
</dbReference>
<dbReference type="InterPro" id="IPR003761">
    <property type="entry name" value="Exonuc_VII_S"/>
</dbReference>
<evidence type="ECO:0000313" key="8">
    <source>
        <dbReference type="Proteomes" id="UP000315343"/>
    </source>
</evidence>
<dbReference type="GO" id="GO:0005829">
    <property type="term" value="C:cytosol"/>
    <property type="evidence" value="ECO:0007669"/>
    <property type="project" value="TreeGrafter"/>
</dbReference>
<sequence>MKDKYDSFESALEDLKRIVQNFESGEDISIDELLKNYEQGMSAYSYCSRKLEDTQKKIKIIDESYE</sequence>
<evidence type="ECO:0000256" key="1">
    <source>
        <dbReference type="ARBA" id="ARBA00009998"/>
    </source>
</evidence>
<accession>A0A562JHX7</accession>
<protein>
    <recommendedName>
        <fullName evidence="6">Exodeoxyribonuclease VII small subunit</fullName>
        <ecNumber evidence="6">3.1.11.6</ecNumber>
    </recommendedName>
</protein>
<evidence type="ECO:0000256" key="4">
    <source>
        <dbReference type="ARBA" id="ARBA00022801"/>
    </source>
</evidence>
<comment type="caution">
    <text evidence="7">The sequence shown here is derived from an EMBL/GenBank/DDBJ whole genome shotgun (WGS) entry which is preliminary data.</text>
</comment>
<keyword evidence="5" id="KW-0269">Exonuclease</keyword>
<dbReference type="SUPFAM" id="SSF116842">
    <property type="entry name" value="XseB-like"/>
    <property type="match status" value="1"/>
</dbReference>
<proteinExistence type="inferred from homology"/>
<evidence type="ECO:0000256" key="2">
    <source>
        <dbReference type="ARBA" id="ARBA00022490"/>
    </source>
</evidence>
<gene>
    <name evidence="7" type="ORF">LY60_00733</name>
</gene>
<evidence type="ECO:0000256" key="5">
    <source>
        <dbReference type="ARBA" id="ARBA00022839"/>
    </source>
</evidence>
<organism evidence="7 8">
    <name type="scientific">Sedimentibacter saalensis</name>
    <dbReference type="NCBI Taxonomy" id="130788"/>
    <lineage>
        <taxon>Bacteria</taxon>
        <taxon>Bacillati</taxon>
        <taxon>Bacillota</taxon>
        <taxon>Tissierellia</taxon>
        <taxon>Sedimentibacter</taxon>
    </lineage>
</organism>
<dbReference type="GO" id="GO:0009318">
    <property type="term" value="C:exodeoxyribonuclease VII complex"/>
    <property type="evidence" value="ECO:0007669"/>
    <property type="project" value="UniProtKB-UniRule"/>
</dbReference>
<name>A0A562JHX7_9FIRM</name>
<evidence type="ECO:0000256" key="3">
    <source>
        <dbReference type="ARBA" id="ARBA00022722"/>
    </source>
</evidence>
<dbReference type="OrthoDB" id="1697399at2"/>
<dbReference type="EC" id="3.1.11.6" evidence="6"/>
<keyword evidence="8" id="KW-1185">Reference proteome</keyword>
<dbReference type="Gene3D" id="1.10.287.1040">
    <property type="entry name" value="Exonuclease VII, small subunit"/>
    <property type="match status" value="1"/>
</dbReference>
<keyword evidence="4" id="KW-0378">Hydrolase</keyword>
<dbReference type="NCBIfam" id="TIGR01280">
    <property type="entry name" value="xseB"/>
    <property type="match status" value="1"/>
</dbReference>
<evidence type="ECO:0000256" key="6">
    <source>
        <dbReference type="NCBIfam" id="TIGR01280"/>
    </source>
</evidence>
<dbReference type="PANTHER" id="PTHR34137">
    <property type="entry name" value="EXODEOXYRIBONUCLEASE 7 SMALL SUBUNIT"/>
    <property type="match status" value="1"/>
</dbReference>
<dbReference type="Pfam" id="PF02609">
    <property type="entry name" value="Exonuc_VII_S"/>
    <property type="match status" value="1"/>
</dbReference>
<dbReference type="GO" id="GO:0008855">
    <property type="term" value="F:exodeoxyribonuclease VII activity"/>
    <property type="evidence" value="ECO:0007669"/>
    <property type="project" value="UniProtKB-UniRule"/>
</dbReference>
<comment type="similarity">
    <text evidence="1">Belongs to the XseB family.</text>
</comment>
<reference evidence="7 8" key="1">
    <citation type="submission" date="2019-07" db="EMBL/GenBank/DDBJ databases">
        <title>Genomic Encyclopedia of Type Strains, Phase I: the one thousand microbial genomes (KMG-I) project.</title>
        <authorList>
            <person name="Kyrpides N."/>
        </authorList>
    </citation>
    <scope>NUCLEOTIDE SEQUENCE [LARGE SCALE GENOMIC DNA]</scope>
    <source>
        <strain evidence="7 8">DSM 13558</strain>
    </source>
</reference>
<dbReference type="InterPro" id="IPR037004">
    <property type="entry name" value="Exonuc_VII_ssu_sf"/>
</dbReference>
<dbReference type="GO" id="GO:0006308">
    <property type="term" value="P:DNA catabolic process"/>
    <property type="evidence" value="ECO:0007669"/>
    <property type="project" value="UniProtKB-UniRule"/>
</dbReference>
<dbReference type="RefSeq" id="WP_145080115.1">
    <property type="nucleotide sequence ID" value="NZ_DAMBUX010000001.1"/>
</dbReference>